<keyword evidence="1" id="KW-0326">Glycosidase</keyword>
<dbReference type="EMBL" id="MU006250">
    <property type="protein sequence ID" value="KAF2818677.1"/>
    <property type="molecule type" value="Genomic_DNA"/>
</dbReference>
<dbReference type="Gene3D" id="1.50.10.20">
    <property type="match status" value="1"/>
</dbReference>
<dbReference type="AlphaFoldDB" id="A0A6A6ZER5"/>
<name>A0A6A6ZER5_9PLEO</name>
<dbReference type="OrthoDB" id="9984024at2759"/>
<evidence type="ECO:0000313" key="1">
    <source>
        <dbReference type="EMBL" id="KAF2818677.1"/>
    </source>
</evidence>
<gene>
    <name evidence="1" type="ORF">CC86DRAFT_244972</name>
</gene>
<keyword evidence="1" id="KW-0378">Hydrolase</keyword>
<dbReference type="InterPro" id="IPR053169">
    <property type="entry name" value="MUG_Protein"/>
</dbReference>
<dbReference type="InterPro" id="IPR008928">
    <property type="entry name" value="6-hairpin_glycosidase_sf"/>
</dbReference>
<feature type="non-terminal residue" evidence="1">
    <location>
        <position position="1"/>
    </location>
</feature>
<evidence type="ECO:0000313" key="2">
    <source>
        <dbReference type="Proteomes" id="UP000799424"/>
    </source>
</evidence>
<dbReference type="Pfam" id="PF03663">
    <property type="entry name" value="Glyco_hydro_76"/>
    <property type="match status" value="1"/>
</dbReference>
<dbReference type="Proteomes" id="UP000799424">
    <property type="component" value="Unassembled WGS sequence"/>
</dbReference>
<dbReference type="GO" id="GO:0005975">
    <property type="term" value="P:carbohydrate metabolic process"/>
    <property type="evidence" value="ECO:0007669"/>
    <property type="project" value="InterPro"/>
</dbReference>
<dbReference type="GO" id="GO:0016798">
    <property type="term" value="F:hydrolase activity, acting on glycosyl bonds"/>
    <property type="evidence" value="ECO:0007669"/>
    <property type="project" value="UniProtKB-KW"/>
</dbReference>
<sequence length="371" mass="40758">LTTIANFAKTNPQSTELQELARTVFAVAAHRAPVKNPNPIAELPGNHSSARINQQGSGSGYYKFFDSRTHAPHIVYPSDYSTSSSHPDFASLGAQVTSSSSVQHTLNPYHFLDGYYDDDLWWALAWINAYDVTHNEAYLHLAEGIFGAVTKSWPTTCHNGGIYWNMTSSYVNAIANELFFSTAAHLANRASNANHYTNWAKRSLSWFVGSGMLNEKGTINDGLNAACENNNGVVWSYNQGVIIGGLVELHHATPDPTYIPLAIRTAHAALDALSDERGIIHDECEEDDCGPDGAQFKGIFMRNLVTLHRMAPDEGFSDVIRRNAESIWQNDRTLDQEGRMVFSVNWAEYIGKANASTQGSAMDALVADVVV</sequence>
<proteinExistence type="predicted"/>
<protein>
    <submittedName>
        <fullName evidence="1">Six-hairpin glycosidase</fullName>
    </submittedName>
</protein>
<dbReference type="PANTHER" id="PTHR47791:SF1">
    <property type="entry name" value="ENDO MANNANASE, GH76 FAMILY (EUROFUNG)"/>
    <property type="match status" value="1"/>
</dbReference>
<dbReference type="PANTHER" id="PTHR47791">
    <property type="entry name" value="MEIOTICALLY UP-REGULATED GENE 191 PROTEIN"/>
    <property type="match status" value="1"/>
</dbReference>
<feature type="non-terminal residue" evidence="1">
    <location>
        <position position="371"/>
    </location>
</feature>
<dbReference type="InterPro" id="IPR005198">
    <property type="entry name" value="Glyco_hydro_76"/>
</dbReference>
<reference evidence="1" key="1">
    <citation type="journal article" date="2020" name="Stud. Mycol.">
        <title>101 Dothideomycetes genomes: a test case for predicting lifestyles and emergence of pathogens.</title>
        <authorList>
            <person name="Haridas S."/>
            <person name="Albert R."/>
            <person name="Binder M."/>
            <person name="Bloem J."/>
            <person name="Labutti K."/>
            <person name="Salamov A."/>
            <person name="Andreopoulos B."/>
            <person name="Baker S."/>
            <person name="Barry K."/>
            <person name="Bills G."/>
            <person name="Bluhm B."/>
            <person name="Cannon C."/>
            <person name="Castanera R."/>
            <person name="Culley D."/>
            <person name="Daum C."/>
            <person name="Ezra D."/>
            <person name="Gonzalez J."/>
            <person name="Henrissat B."/>
            <person name="Kuo A."/>
            <person name="Liang C."/>
            <person name="Lipzen A."/>
            <person name="Lutzoni F."/>
            <person name="Magnuson J."/>
            <person name="Mondo S."/>
            <person name="Nolan M."/>
            <person name="Ohm R."/>
            <person name="Pangilinan J."/>
            <person name="Park H.-J."/>
            <person name="Ramirez L."/>
            <person name="Alfaro M."/>
            <person name="Sun H."/>
            <person name="Tritt A."/>
            <person name="Yoshinaga Y."/>
            <person name="Zwiers L.-H."/>
            <person name="Turgeon B."/>
            <person name="Goodwin S."/>
            <person name="Spatafora J."/>
            <person name="Crous P."/>
            <person name="Grigoriev I."/>
        </authorList>
    </citation>
    <scope>NUCLEOTIDE SEQUENCE</scope>
    <source>
        <strain evidence="1">CBS 113818</strain>
    </source>
</reference>
<dbReference type="SUPFAM" id="SSF48208">
    <property type="entry name" value="Six-hairpin glycosidases"/>
    <property type="match status" value="1"/>
</dbReference>
<accession>A0A6A6ZER5</accession>
<keyword evidence="2" id="KW-1185">Reference proteome</keyword>
<organism evidence="1 2">
    <name type="scientific">Ophiobolus disseminans</name>
    <dbReference type="NCBI Taxonomy" id="1469910"/>
    <lineage>
        <taxon>Eukaryota</taxon>
        <taxon>Fungi</taxon>
        <taxon>Dikarya</taxon>
        <taxon>Ascomycota</taxon>
        <taxon>Pezizomycotina</taxon>
        <taxon>Dothideomycetes</taxon>
        <taxon>Pleosporomycetidae</taxon>
        <taxon>Pleosporales</taxon>
        <taxon>Pleosporineae</taxon>
        <taxon>Phaeosphaeriaceae</taxon>
        <taxon>Ophiobolus</taxon>
    </lineage>
</organism>